<keyword evidence="4 7" id="KW-1133">Transmembrane helix</keyword>
<accession>A0AAV6GMU7</accession>
<evidence type="ECO:0000256" key="2">
    <source>
        <dbReference type="ARBA" id="ARBA00022448"/>
    </source>
</evidence>
<feature type="transmembrane region" description="Helical" evidence="7">
    <location>
        <begin position="267"/>
        <end position="285"/>
    </location>
</feature>
<dbReference type="PANTHER" id="PTHR19432">
    <property type="entry name" value="SUGAR TRANSPORTER"/>
    <property type="match status" value="1"/>
</dbReference>
<feature type="transmembrane region" description="Helical" evidence="7">
    <location>
        <begin position="316"/>
        <end position="334"/>
    </location>
</feature>
<dbReference type="Proteomes" id="UP000823561">
    <property type="component" value="Chromosome 10"/>
</dbReference>
<keyword evidence="2" id="KW-0813">Transport</keyword>
<keyword evidence="3 7" id="KW-0812">Transmembrane</keyword>
<gene>
    <name evidence="8" type="ORF">AALO_G00139050</name>
</gene>
<feature type="transmembrane region" description="Helical" evidence="7">
    <location>
        <begin position="7"/>
        <end position="30"/>
    </location>
</feature>
<dbReference type="InterPro" id="IPR011701">
    <property type="entry name" value="MFS"/>
</dbReference>
<sequence length="516" mass="56550">MRSHLCLLLLVNMMTCGLEVCLAVGTIYIPPLLLEAGVEERYMTMVLGVGPVLGLIFVPLIGSASDSWKGRFGRRRPFIWALSMGVLLSLVLIPHATSLASLLALQRPRWLEVGLLVLGIILLQFCGQACFTPLEALVSDLFPGEQESRLAFTTFSLLLSLGGCLGYLLPAVNWKDGVASLYLGSQEAFIYMLLTLIFLGCMLSTAMISEESTASGEESGVRKCRRLNRCCSWLMPLRLCGAAARLLAMLPQSYQMYQGMPRVLRRLFLADLCSWMALESFLLFYTDFVGERLYHGQPSAVPGSKRKLLYEEGVRMASLGLFLQCLTAVCCSLLMERLLARLGPKVLLLCSVGILTLSTAVMTLSHSTILVTTMAAATGFTFCTLQVLPYTLICLYHSNKQVFFPSTVRKHSTTSKDTSSTQNEHLGGPCPSACILHLPKPEMEHPSSSRGMCLDLALLDSAYLLSQVVPSLLMGSLVQLTHNVNAYMASSCALSLLAVGVSLRIVFDRRDMELLQ</sequence>
<dbReference type="FunFam" id="1.20.1250.20:FF:000193">
    <property type="entry name" value="Solute carrier family 45 member 3"/>
    <property type="match status" value="1"/>
</dbReference>
<dbReference type="GO" id="GO:0008506">
    <property type="term" value="F:sucrose:proton symporter activity"/>
    <property type="evidence" value="ECO:0007669"/>
    <property type="project" value="TreeGrafter"/>
</dbReference>
<keyword evidence="5 7" id="KW-0472">Membrane</keyword>
<evidence type="ECO:0000256" key="7">
    <source>
        <dbReference type="SAM" id="Phobius"/>
    </source>
</evidence>
<feature type="transmembrane region" description="Helical" evidence="7">
    <location>
        <begin position="189"/>
        <end position="208"/>
    </location>
</feature>
<evidence type="ECO:0000313" key="8">
    <source>
        <dbReference type="EMBL" id="KAG5274687.1"/>
    </source>
</evidence>
<evidence type="ECO:0000313" key="9">
    <source>
        <dbReference type="Proteomes" id="UP000823561"/>
    </source>
</evidence>
<feature type="transmembrane region" description="Helical" evidence="7">
    <location>
        <begin position="346"/>
        <end position="364"/>
    </location>
</feature>
<feature type="transmembrane region" description="Helical" evidence="7">
    <location>
        <begin position="116"/>
        <end position="138"/>
    </location>
</feature>
<dbReference type="PANTHER" id="PTHR19432:SF37">
    <property type="entry name" value="SOLUTE CARRIER FAMILY 45 MEMBER 3"/>
    <property type="match status" value="1"/>
</dbReference>
<reference evidence="8" key="1">
    <citation type="submission" date="2020-10" db="EMBL/GenBank/DDBJ databases">
        <title>Chromosome-scale genome assembly of the Allis shad, Alosa alosa.</title>
        <authorList>
            <person name="Margot Z."/>
            <person name="Christophe K."/>
            <person name="Cabau C."/>
            <person name="Louis A."/>
            <person name="Berthelot C."/>
            <person name="Parey E."/>
            <person name="Roest Crollius H."/>
            <person name="Montfort J."/>
            <person name="Robinson-Rechavi M."/>
            <person name="Bucao C."/>
            <person name="Bouchez O."/>
            <person name="Gislard M."/>
            <person name="Lluch J."/>
            <person name="Milhes M."/>
            <person name="Lampietro C."/>
            <person name="Lopez Roques C."/>
            <person name="Donnadieu C."/>
            <person name="Braasch I."/>
            <person name="Desvignes T."/>
            <person name="Postlethwait J."/>
            <person name="Bobe J."/>
            <person name="Guiguen Y."/>
        </authorList>
    </citation>
    <scope>NUCLEOTIDE SEQUENCE</scope>
    <source>
        <strain evidence="8">M-15738</strain>
        <tissue evidence="8">Blood</tissue>
    </source>
</reference>
<feature type="transmembrane region" description="Helical" evidence="7">
    <location>
        <begin position="486"/>
        <end position="507"/>
    </location>
</feature>
<feature type="transmembrane region" description="Helical" evidence="7">
    <location>
        <begin position="150"/>
        <end position="169"/>
    </location>
</feature>
<protein>
    <recommendedName>
        <fullName evidence="10">Solute carrier family 45 member 3</fullName>
    </recommendedName>
</protein>
<dbReference type="GO" id="GO:0016020">
    <property type="term" value="C:membrane"/>
    <property type="evidence" value="ECO:0007669"/>
    <property type="project" value="UniProtKB-SubCell"/>
</dbReference>
<evidence type="ECO:0000256" key="4">
    <source>
        <dbReference type="ARBA" id="ARBA00022989"/>
    </source>
</evidence>
<evidence type="ECO:0000256" key="5">
    <source>
        <dbReference type="ARBA" id="ARBA00023136"/>
    </source>
</evidence>
<feature type="transmembrane region" description="Helical" evidence="7">
    <location>
        <begin position="77"/>
        <end position="96"/>
    </location>
</feature>
<evidence type="ECO:0000256" key="1">
    <source>
        <dbReference type="ARBA" id="ARBA00004141"/>
    </source>
</evidence>
<dbReference type="EMBL" id="JADWDJ010000010">
    <property type="protein sequence ID" value="KAG5274687.1"/>
    <property type="molecule type" value="Genomic_DNA"/>
</dbReference>
<evidence type="ECO:0000256" key="3">
    <source>
        <dbReference type="ARBA" id="ARBA00022692"/>
    </source>
</evidence>
<keyword evidence="9" id="KW-1185">Reference proteome</keyword>
<feature type="transmembrane region" description="Helical" evidence="7">
    <location>
        <begin position="370"/>
        <end position="396"/>
    </location>
</feature>
<feature type="transmembrane region" description="Helical" evidence="7">
    <location>
        <begin position="42"/>
        <end position="65"/>
    </location>
</feature>
<name>A0AAV6GMU7_9TELE</name>
<evidence type="ECO:0000256" key="6">
    <source>
        <dbReference type="ARBA" id="ARBA00038193"/>
    </source>
</evidence>
<evidence type="ECO:0008006" key="10">
    <source>
        <dbReference type="Google" id="ProtNLM"/>
    </source>
</evidence>
<dbReference type="SUPFAM" id="SSF103473">
    <property type="entry name" value="MFS general substrate transporter"/>
    <property type="match status" value="1"/>
</dbReference>
<comment type="similarity">
    <text evidence="6">Belongs to the glycoside-pentoside-hexuronide (GPH) cation symporter transporter (TC 2.A.2) family.</text>
</comment>
<organism evidence="8 9">
    <name type="scientific">Alosa alosa</name>
    <name type="common">allis shad</name>
    <dbReference type="NCBI Taxonomy" id="278164"/>
    <lineage>
        <taxon>Eukaryota</taxon>
        <taxon>Metazoa</taxon>
        <taxon>Chordata</taxon>
        <taxon>Craniata</taxon>
        <taxon>Vertebrata</taxon>
        <taxon>Euteleostomi</taxon>
        <taxon>Actinopterygii</taxon>
        <taxon>Neopterygii</taxon>
        <taxon>Teleostei</taxon>
        <taxon>Clupei</taxon>
        <taxon>Clupeiformes</taxon>
        <taxon>Clupeoidei</taxon>
        <taxon>Clupeidae</taxon>
        <taxon>Alosa</taxon>
    </lineage>
</organism>
<proteinExistence type="inferred from homology"/>
<dbReference type="AlphaFoldDB" id="A0AAV6GMU7"/>
<dbReference type="Gene3D" id="1.20.1250.20">
    <property type="entry name" value="MFS general substrate transporter like domains"/>
    <property type="match status" value="2"/>
</dbReference>
<comment type="caution">
    <text evidence="8">The sequence shown here is derived from an EMBL/GenBank/DDBJ whole genome shotgun (WGS) entry which is preliminary data.</text>
</comment>
<dbReference type="Pfam" id="PF07690">
    <property type="entry name" value="MFS_1"/>
    <property type="match status" value="1"/>
</dbReference>
<comment type="subcellular location">
    <subcellularLocation>
        <location evidence="1">Membrane</location>
        <topology evidence="1">Multi-pass membrane protein</topology>
    </subcellularLocation>
</comment>
<dbReference type="InterPro" id="IPR036259">
    <property type="entry name" value="MFS_trans_sf"/>
</dbReference>